<evidence type="ECO:0000313" key="2">
    <source>
        <dbReference type="Proteomes" id="UP001336835"/>
    </source>
</evidence>
<comment type="caution">
    <text evidence="1">The sequence shown here is derived from an EMBL/GenBank/DDBJ whole genome shotgun (WGS) entry which is preliminary data.</text>
</comment>
<organism evidence="1 2">
    <name type="scientific">Pedobacter albus</name>
    <dbReference type="NCBI Taxonomy" id="3113905"/>
    <lineage>
        <taxon>Bacteria</taxon>
        <taxon>Pseudomonadati</taxon>
        <taxon>Bacteroidota</taxon>
        <taxon>Sphingobacteriia</taxon>
        <taxon>Sphingobacteriales</taxon>
        <taxon>Sphingobacteriaceae</taxon>
        <taxon>Pedobacter</taxon>
    </lineage>
</organism>
<evidence type="ECO:0000313" key="1">
    <source>
        <dbReference type="EMBL" id="MEE1943930.1"/>
    </source>
</evidence>
<dbReference type="Proteomes" id="UP001336835">
    <property type="component" value="Unassembled WGS sequence"/>
</dbReference>
<protein>
    <recommendedName>
        <fullName evidence="3">DUF922 domain-containing protein</fullName>
    </recommendedName>
</protein>
<evidence type="ECO:0008006" key="3">
    <source>
        <dbReference type="Google" id="ProtNLM"/>
    </source>
</evidence>
<name>A0ABU7I396_9SPHI</name>
<gene>
    <name evidence="1" type="ORF">VRU48_02345</name>
</gene>
<dbReference type="InterPro" id="IPR010321">
    <property type="entry name" value="DUF922"/>
</dbReference>
<reference evidence="1 2" key="1">
    <citation type="submission" date="2024-01" db="EMBL/GenBank/DDBJ databases">
        <title>Pedobacter sp. nov., isolated from fresh soil.</title>
        <authorList>
            <person name="Le N.T.T."/>
        </authorList>
    </citation>
    <scope>NUCLEOTIDE SEQUENCE [LARGE SCALE GENOMIC DNA]</scope>
    <source>
        <strain evidence="1 2">KR3-3</strain>
    </source>
</reference>
<proteinExistence type="predicted"/>
<keyword evidence="2" id="KW-1185">Reference proteome</keyword>
<sequence>MKTVLNFTIVILIVCLSSFKAGREVYPEQLDWDTHFRGEPDSHSAYAALTVTTWHYSYTSKIRDGHLSIDFKFAAGVDPTRSWVKRDRISNRKTSRQLLNHEQGHVYINFLLLKVGEIQIPSQKYTTSNYKRLIVQTANRISDYYSAMQDRYDDETKHGSDLEAQARWDDFLRSELNKYS</sequence>
<dbReference type="RefSeq" id="WP_330106320.1">
    <property type="nucleotide sequence ID" value="NZ_JAZDQT010000001.1"/>
</dbReference>
<dbReference type="EMBL" id="JAZDQT010000001">
    <property type="protein sequence ID" value="MEE1943930.1"/>
    <property type="molecule type" value="Genomic_DNA"/>
</dbReference>
<accession>A0ABU7I396</accession>
<dbReference type="Pfam" id="PF06037">
    <property type="entry name" value="DUF922"/>
    <property type="match status" value="1"/>
</dbReference>